<dbReference type="Proteomes" id="UP000325579">
    <property type="component" value="Unassembled WGS sequence"/>
</dbReference>
<name>A0A5N7CSU2_9EURO</name>
<gene>
    <name evidence="1" type="ORF">BDV37DRAFT_292201</name>
</gene>
<organism evidence="1 2">
    <name type="scientific">Aspergillus pseudonomiae</name>
    <dbReference type="NCBI Taxonomy" id="1506151"/>
    <lineage>
        <taxon>Eukaryota</taxon>
        <taxon>Fungi</taxon>
        <taxon>Dikarya</taxon>
        <taxon>Ascomycota</taxon>
        <taxon>Pezizomycotina</taxon>
        <taxon>Eurotiomycetes</taxon>
        <taxon>Eurotiomycetidae</taxon>
        <taxon>Eurotiales</taxon>
        <taxon>Aspergillaceae</taxon>
        <taxon>Aspergillus</taxon>
        <taxon>Aspergillus subgen. Circumdati</taxon>
    </lineage>
</organism>
<dbReference type="AlphaFoldDB" id="A0A5N7CSU2"/>
<dbReference type="RefSeq" id="XP_031934629.1">
    <property type="nucleotide sequence ID" value="XM_032089129.1"/>
</dbReference>
<dbReference type="GeneID" id="43673820"/>
<evidence type="ECO:0000313" key="2">
    <source>
        <dbReference type="Proteomes" id="UP000325579"/>
    </source>
</evidence>
<dbReference type="EMBL" id="ML736903">
    <property type="protein sequence ID" value="KAE8397310.1"/>
    <property type="molecule type" value="Genomic_DNA"/>
</dbReference>
<protein>
    <submittedName>
        <fullName evidence="1">Uncharacterized protein</fullName>
    </submittedName>
</protein>
<reference evidence="1 2" key="1">
    <citation type="submission" date="2019-04" db="EMBL/GenBank/DDBJ databases">
        <authorList>
            <consortium name="DOE Joint Genome Institute"/>
            <person name="Mondo S."/>
            <person name="Kjaerbolling I."/>
            <person name="Vesth T."/>
            <person name="Frisvad J.C."/>
            <person name="Nybo J.L."/>
            <person name="Theobald S."/>
            <person name="Kildgaard S."/>
            <person name="Isbrandt T."/>
            <person name="Kuo A."/>
            <person name="Sato A."/>
            <person name="Lyhne E.K."/>
            <person name="Kogle M.E."/>
            <person name="Wiebenga A."/>
            <person name="Kun R.S."/>
            <person name="Lubbers R.J."/>
            <person name="Makela M.R."/>
            <person name="Barry K."/>
            <person name="Chovatia M."/>
            <person name="Clum A."/>
            <person name="Daum C."/>
            <person name="Haridas S."/>
            <person name="He G."/>
            <person name="LaButti K."/>
            <person name="Lipzen A."/>
            <person name="Riley R."/>
            <person name="Salamov A."/>
            <person name="Simmons B.A."/>
            <person name="Magnuson J.K."/>
            <person name="Henrissat B."/>
            <person name="Mortensen U.H."/>
            <person name="Larsen T.O."/>
            <person name="Devries R.P."/>
            <person name="Grigoriev I.V."/>
            <person name="Machida M."/>
            <person name="Baker S.E."/>
            <person name="Andersen M.R."/>
            <person name="Cantor M.N."/>
            <person name="Hua S.X."/>
        </authorList>
    </citation>
    <scope>NUCLEOTIDE SEQUENCE [LARGE SCALE GENOMIC DNA]</scope>
    <source>
        <strain evidence="1 2">CBS 119388</strain>
    </source>
</reference>
<sequence>MRETALHIPRIARSPGLSQAIWCCSSTNSTTQTYILPFSLGQAISSSVSLLPEPSPPVTDTKKALLISSYLRKTGTRCETTNTQRQSTAQNIHGMMEPATFVAAAMSLASRQLDHIEQCQHSVTLELYQYTIRLLLGQDPTMADASVLATCTLLCLFALIPTDFWMDNMSIVPAAADGDIDNYCNLAIIVFAKIKSSGNLRRSMAAPWNELQEWYRLRPKQVYPLLRSECTPSNTLSNIVFTQSSSARYFTDVCGNTFYHASSILLLQEGLIITAHVREQMGISISNVSHTNGVYQLQPLYIAGTVLAGFQSCYTQQSGWSYVWSEVRPGLSSSNSPGDQNSRSACSVEEFAAEKILLLKNLGLIERETG</sequence>
<dbReference type="OrthoDB" id="4937900at2759"/>
<evidence type="ECO:0000313" key="1">
    <source>
        <dbReference type="EMBL" id="KAE8397310.1"/>
    </source>
</evidence>
<accession>A0A5N7CSU2</accession>
<keyword evidence="2" id="KW-1185">Reference proteome</keyword>
<proteinExistence type="predicted"/>